<dbReference type="EMBL" id="SJKC01000003">
    <property type="protein sequence ID" value="TCC35877.1"/>
    <property type="molecule type" value="Genomic_DNA"/>
</dbReference>
<dbReference type="AlphaFoldDB" id="A0A4R0IS40"/>
<protein>
    <submittedName>
        <fullName evidence="2">Uncharacterized protein</fullName>
    </submittedName>
</protein>
<evidence type="ECO:0000256" key="1">
    <source>
        <dbReference type="SAM" id="MobiDB-lite"/>
    </source>
</evidence>
<accession>A0A4R0IS40</accession>
<sequence length="140" mass="15911">MPSPKPKQVSDDSMARIRAAIQTLNDEPTTPRTKRELQRRTGLSHDLVARAFRQDDEYPERWQLRRLFDALSDGPSRRRTPEQAKTDKLQALLEHRNAENAAMRQQLDGAASVIVALELQLGAMGNEKVVAISSRRPGWR</sequence>
<dbReference type="Proteomes" id="UP000294225">
    <property type="component" value="Unassembled WGS sequence"/>
</dbReference>
<name>A0A4R0IS40_9ACTN</name>
<evidence type="ECO:0000313" key="2">
    <source>
        <dbReference type="EMBL" id="TCC35877.1"/>
    </source>
</evidence>
<organism evidence="2 3">
    <name type="scientific">Kribbella speibonae</name>
    <dbReference type="NCBI Taxonomy" id="1572660"/>
    <lineage>
        <taxon>Bacteria</taxon>
        <taxon>Bacillati</taxon>
        <taxon>Actinomycetota</taxon>
        <taxon>Actinomycetes</taxon>
        <taxon>Propionibacteriales</taxon>
        <taxon>Kribbellaceae</taxon>
        <taxon>Kribbella</taxon>
    </lineage>
</organism>
<feature type="region of interest" description="Disordered" evidence="1">
    <location>
        <begin position="21"/>
        <end position="41"/>
    </location>
</feature>
<dbReference type="RefSeq" id="WP_131497850.1">
    <property type="nucleotide sequence ID" value="NZ_SJKC01000003.1"/>
</dbReference>
<proteinExistence type="predicted"/>
<comment type="caution">
    <text evidence="2">The sequence shown here is derived from an EMBL/GenBank/DDBJ whole genome shotgun (WGS) entry which is preliminary data.</text>
</comment>
<feature type="compositionally biased region" description="Polar residues" evidence="1">
    <location>
        <begin position="22"/>
        <end position="31"/>
    </location>
</feature>
<reference evidence="2 3" key="1">
    <citation type="submission" date="2019-02" db="EMBL/GenBank/DDBJ databases">
        <title>Kribbella capetownensis sp. nov. and Kribbella speibonae sp. nov., isolated from soil.</title>
        <authorList>
            <person name="Curtis S.M."/>
            <person name="Norton I."/>
            <person name="Everest G.J."/>
            <person name="Meyers P.R."/>
        </authorList>
    </citation>
    <scope>NUCLEOTIDE SEQUENCE [LARGE SCALE GENOMIC DNA]</scope>
    <source>
        <strain evidence="2 3">YM55</strain>
    </source>
</reference>
<gene>
    <name evidence="2" type="ORF">E0H92_24575</name>
</gene>
<evidence type="ECO:0000313" key="3">
    <source>
        <dbReference type="Proteomes" id="UP000294225"/>
    </source>
</evidence>